<dbReference type="eggNOG" id="COG0456">
    <property type="taxonomic scope" value="Bacteria"/>
</dbReference>
<dbReference type="InterPro" id="IPR050769">
    <property type="entry name" value="NAT_camello-type"/>
</dbReference>
<feature type="domain" description="HTH marR-type" evidence="2">
    <location>
        <begin position="1"/>
        <end position="148"/>
    </location>
</feature>
<dbReference type="GO" id="GO:0003700">
    <property type="term" value="F:DNA-binding transcription factor activity"/>
    <property type="evidence" value="ECO:0007669"/>
    <property type="project" value="InterPro"/>
</dbReference>
<dbReference type="GeneID" id="93454559"/>
<evidence type="ECO:0000259" key="3">
    <source>
        <dbReference type="PROSITE" id="PS51186"/>
    </source>
</evidence>
<dbReference type="PROSITE" id="PS51186">
    <property type="entry name" value="GNAT"/>
    <property type="match status" value="1"/>
</dbReference>
<dbReference type="Gene3D" id="1.10.10.10">
    <property type="entry name" value="Winged helix-like DNA-binding domain superfamily/Winged helix DNA-binding domain"/>
    <property type="match status" value="1"/>
</dbReference>
<dbReference type="PANTHER" id="PTHR13947:SF37">
    <property type="entry name" value="LD18367P"/>
    <property type="match status" value="1"/>
</dbReference>
<evidence type="ECO:0000259" key="2">
    <source>
        <dbReference type="PROSITE" id="PS50995"/>
    </source>
</evidence>
<dbReference type="RefSeq" id="WP_011750750.1">
    <property type="nucleotide sequence ID" value="NC_008688.1"/>
</dbReference>
<keyword evidence="4" id="KW-0614">Plasmid</keyword>
<dbReference type="PANTHER" id="PTHR13947">
    <property type="entry name" value="GNAT FAMILY N-ACETYLTRANSFERASE"/>
    <property type="match status" value="1"/>
</dbReference>
<dbReference type="KEGG" id="pde:Pden_4525"/>
<dbReference type="GO" id="GO:0008080">
    <property type="term" value="F:N-acetyltransferase activity"/>
    <property type="evidence" value="ECO:0007669"/>
    <property type="project" value="InterPro"/>
</dbReference>
<dbReference type="SMART" id="SM00347">
    <property type="entry name" value="HTH_MARR"/>
    <property type="match status" value="1"/>
</dbReference>
<dbReference type="InterPro" id="IPR016181">
    <property type="entry name" value="Acyl_CoA_acyltransferase"/>
</dbReference>
<dbReference type="InterPro" id="IPR036388">
    <property type="entry name" value="WH-like_DNA-bd_sf"/>
</dbReference>
<dbReference type="InterPro" id="IPR036390">
    <property type="entry name" value="WH_DNA-bd_sf"/>
</dbReference>
<evidence type="ECO:0000313" key="5">
    <source>
        <dbReference type="Proteomes" id="UP000000361"/>
    </source>
</evidence>
<dbReference type="SUPFAM" id="SSF46785">
    <property type="entry name" value="Winged helix' DNA-binding domain"/>
    <property type="match status" value="1"/>
</dbReference>
<dbReference type="HOGENOM" id="CLU_065219_0_0_5"/>
<dbReference type="InterPro" id="IPR000182">
    <property type="entry name" value="GNAT_dom"/>
</dbReference>
<dbReference type="SUPFAM" id="SSF55729">
    <property type="entry name" value="Acyl-CoA N-acyltransferases (Nat)"/>
    <property type="match status" value="1"/>
</dbReference>
<sequence length="315" mass="35520">MGTSSTLAVEPGDIAEVRRFNRFHTRLVGALNEHLLASSYSLPQMRVLYEIATAAPDAAPSARELGDVLRVDTGYLSRIIAGLESEDLLERRSSPTNAKRLELRLTDHGMAEFAKLNAASAEEVRTLLEPLSATGRRQLVGAMARIRRLLGDGPQNRTFILRDPEPGDLGWITHMNGRIYAEEYGWDWTFEALVAEIVGRFAREFDPQGEKCWVAELEGQVVGSVMVVREDEETAKLRLLWVDEAARGLGLGRRLVEECLRFARARGYRRMILWTNDVLVSARRIYQAAGFELIEEERHRSFGKDLVGQVWARVL</sequence>
<dbReference type="AlphaFoldDB" id="A1BAP5"/>
<dbReference type="PROSITE" id="PS50995">
    <property type="entry name" value="HTH_MARR_2"/>
    <property type="match status" value="1"/>
</dbReference>
<dbReference type="CDD" id="cd04301">
    <property type="entry name" value="NAT_SF"/>
    <property type="match status" value="1"/>
</dbReference>
<protein>
    <submittedName>
        <fullName evidence="4">Transcriptional regulator, MarR family</fullName>
    </submittedName>
</protein>
<dbReference type="EnsemblBacteria" id="ABL72589">
    <property type="protein sequence ID" value="ABL72589"/>
    <property type="gene ID" value="Pden_4525"/>
</dbReference>
<dbReference type="Pfam" id="PF00583">
    <property type="entry name" value="Acetyltransf_1"/>
    <property type="match status" value="1"/>
</dbReference>
<evidence type="ECO:0000256" key="1">
    <source>
        <dbReference type="ARBA" id="ARBA00022679"/>
    </source>
</evidence>
<gene>
    <name evidence="4" type="ordered locus">Pden_4525</name>
</gene>
<dbReference type="eggNOG" id="COG1846">
    <property type="taxonomic scope" value="Bacteria"/>
</dbReference>
<dbReference type="EMBL" id="CP000491">
    <property type="protein sequence ID" value="ABL72589.1"/>
    <property type="molecule type" value="Genomic_DNA"/>
</dbReference>
<keyword evidence="1" id="KW-0808">Transferase</keyword>
<dbReference type="Proteomes" id="UP000000361">
    <property type="component" value="Chromosome 1"/>
</dbReference>
<geneLocation type="plasmid" evidence="5">
    <name>pPD1222</name>
</geneLocation>
<name>A1BAP5_PARDP</name>
<proteinExistence type="predicted"/>
<dbReference type="OrthoDB" id="273614at2"/>
<keyword evidence="5" id="KW-1185">Reference proteome</keyword>
<organism evidence="4 5">
    <name type="scientific">Paracoccus denitrificans (strain Pd 1222)</name>
    <dbReference type="NCBI Taxonomy" id="318586"/>
    <lineage>
        <taxon>Bacteria</taxon>
        <taxon>Pseudomonadati</taxon>
        <taxon>Pseudomonadota</taxon>
        <taxon>Alphaproteobacteria</taxon>
        <taxon>Rhodobacterales</taxon>
        <taxon>Paracoccaceae</taxon>
        <taxon>Paracoccus</taxon>
    </lineage>
</organism>
<reference evidence="5" key="1">
    <citation type="submission" date="2006-12" db="EMBL/GenBank/DDBJ databases">
        <title>Complete sequence of plasmid 1 of Paracoccus denitrificans PD1222.</title>
        <authorList>
            <person name="Copeland A."/>
            <person name="Lucas S."/>
            <person name="Lapidus A."/>
            <person name="Barry K."/>
            <person name="Detter J.C."/>
            <person name="Glavina del Rio T."/>
            <person name="Hammon N."/>
            <person name="Israni S."/>
            <person name="Dalin E."/>
            <person name="Tice H."/>
            <person name="Pitluck S."/>
            <person name="Munk A.C."/>
            <person name="Brettin T."/>
            <person name="Bruce D."/>
            <person name="Han C."/>
            <person name="Tapia R."/>
            <person name="Gilna P."/>
            <person name="Schmutz J."/>
            <person name="Larimer F."/>
            <person name="Land M."/>
            <person name="Hauser L."/>
            <person name="Kyrpides N."/>
            <person name="Lykidis A."/>
            <person name="Spiro S."/>
            <person name="Richardson D.J."/>
            <person name="Moir J.W.B."/>
            <person name="Ferguson S.J."/>
            <person name="van Spanning R.J.M."/>
            <person name="Richardson P."/>
        </authorList>
    </citation>
    <scope>NUCLEOTIDE SEQUENCE [LARGE SCALE GENOMIC DNA]</scope>
    <source>
        <strain evidence="5">Pd 1222</strain>
        <plasmid evidence="5">pPD1222</plasmid>
    </source>
</reference>
<dbReference type="Gene3D" id="3.40.630.30">
    <property type="match status" value="1"/>
</dbReference>
<evidence type="ECO:0000313" key="4">
    <source>
        <dbReference type="EMBL" id="ABL72589.1"/>
    </source>
</evidence>
<dbReference type="InterPro" id="IPR000835">
    <property type="entry name" value="HTH_MarR-typ"/>
</dbReference>
<dbReference type="Pfam" id="PF12802">
    <property type="entry name" value="MarR_2"/>
    <property type="match status" value="1"/>
</dbReference>
<feature type="domain" description="N-acetyltransferase" evidence="3">
    <location>
        <begin position="159"/>
        <end position="313"/>
    </location>
</feature>
<accession>A1BAP5</accession>